<reference evidence="8" key="1">
    <citation type="submission" date="2018-05" db="EMBL/GenBank/DDBJ databases">
        <authorList>
            <person name="Lanie J.A."/>
            <person name="Ng W.-L."/>
            <person name="Kazmierczak K.M."/>
            <person name="Andrzejewski T.M."/>
            <person name="Davidsen T.M."/>
            <person name="Wayne K.J."/>
            <person name="Tettelin H."/>
            <person name="Glass J.I."/>
            <person name="Rusch D."/>
            <person name="Podicherti R."/>
            <person name="Tsui H.-C.T."/>
            <person name="Winkler M.E."/>
        </authorList>
    </citation>
    <scope>NUCLEOTIDE SEQUENCE</scope>
</reference>
<proteinExistence type="inferred from homology"/>
<evidence type="ECO:0000256" key="3">
    <source>
        <dbReference type="ARBA" id="ARBA00022679"/>
    </source>
</evidence>
<dbReference type="InterPro" id="IPR003726">
    <property type="entry name" value="HCY_dom"/>
</dbReference>
<comment type="similarity">
    <text evidence="1">Belongs to the vitamin-B12 dependent methionine synthase family.</text>
</comment>
<dbReference type="SUPFAM" id="SSF82282">
    <property type="entry name" value="Homocysteine S-methyltransferase"/>
    <property type="match status" value="1"/>
</dbReference>
<dbReference type="InterPro" id="IPR017226">
    <property type="entry name" value="BHMT-like"/>
</dbReference>
<dbReference type="PROSITE" id="PS50970">
    <property type="entry name" value="HCY"/>
    <property type="match status" value="1"/>
</dbReference>
<dbReference type="InterPro" id="IPR050554">
    <property type="entry name" value="Met_Synthase/Corrinoid"/>
</dbReference>
<feature type="domain" description="Hcy-binding" evidence="7">
    <location>
        <begin position="10"/>
        <end position="298"/>
    </location>
</feature>
<evidence type="ECO:0000256" key="1">
    <source>
        <dbReference type="ARBA" id="ARBA00010398"/>
    </source>
</evidence>
<dbReference type="AlphaFoldDB" id="A0A381VL32"/>
<evidence type="ECO:0000259" key="7">
    <source>
        <dbReference type="PROSITE" id="PS50970"/>
    </source>
</evidence>
<dbReference type="GO" id="GO:0050667">
    <property type="term" value="P:homocysteine metabolic process"/>
    <property type="evidence" value="ECO:0007669"/>
    <property type="project" value="TreeGrafter"/>
</dbReference>
<evidence type="ECO:0000256" key="5">
    <source>
        <dbReference type="ARBA" id="ARBA00022723"/>
    </source>
</evidence>
<evidence type="ECO:0000256" key="4">
    <source>
        <dbReference type="ARBA" id="ARBA00022691"/>
    </source>
</evidence>
<gene>
    <name evidence="8" type="ORF">METZ01_LOCUS93332</name>
</gene>
<keyword evidence="6" id="KW-0170">Cobalt</keyword>
<keyword evidence="3" id="KW-0808">Transferase</keyword>
<dbReference type="EMBL" id="UINC01009009">
    <property type="protein sequence ID" value="SVA40478.1"/>
    <property type="molecule type" value="Genomic_DNA"/>
</dbReference>
<protein>
    <recommendedName>
        <fullName evidence="7">Hcy-binding domain-containing protein</fullName>
    </recommendedName>
</protein>
<dbReference type="GO" id="GO:0008270">
    <property type="term" value="F:zinc ion binding"/>
    <property type="evidence" value="ECO:0007669"/>
    <property type="project" value="InterPro"/>
</dbReference>
<dbReference type="Pfam" id="PF02574">
    <property type="entry name" value="S-methyl_trans"/>
    <property type="match status" value="1"/>
</dbReference>
<name>A0A381VL32_9ZZZZ</name>
<dbReference type="Gene3D" id="3.20.20.330">
    <property type="entry name" value="Homocysteine-binding-like domain"/>
    <property type="match status" value="1"/>
</dbReference>
<dbReference type="GO" id="GO:0008705">
    <property type="term" value="F:methionine synthase activity"/>
    <property type="evidence" value="ECO:0007669"/>
    <property type="project" value="TreeGrafter"/>
</dbReference>
<evidence type="ECO:0000256" key="2">
    <source>
        <dbReference type="ARBA" id="ARBA00022603"/>
    </source>
</evidence>
<keyword evidence="4" id="KW-0949">S-adenosyl-L-methionine</keyword>
<organism evidence="8">
    <name type="scientific">marine metagenome</name>
    <dbReference type="NCBI Taxonomy" id="408172"/>
    <lineage>
        <taxon>unclassified sequences</taxon>
        <taxon>metagenomes</taxon>
        <taxon>ecological metagenomes</taxon>
    </lineage>
</organism>
<sequence>MVSKFDSEYPDILERIKLGEVLISDGATGTFLQQNGLEPGGDPEEFNATRPDVVRRMAREYFDAGSDLVLTNSFGGTIFRQGHYGHGERIPEFNRLAAEHACSQAPMGCFVFGSVGPTGEFVEPLGNISELDMYDAFKTQITALEDGGAHGVVVETMTAMEEASLAIRAAKENTKLTVAATMTFDKGPRGYFTMMGITPEKAVVGLSEAGADIVGTNCGNGIDNMVEIARVMRESTDKPLLVHSNAGIPGMKNGKIIYPESPEFMAERFLKLRDVGVNIIGGCCGTGPEHIKAISAALKRKG</sequence>
<dbReference type="GO" id="GO:0046653">
    <property type="term" value="P:tetrahydrofolate metabolic process"/>
    <property type="evidence" value="ECO:0007669"/>
    <property type="project" value="TreeGrafter"/>
</dbReference>
<dbReference type="PANTHER" id="PTHR45833:SF1">
    <property type="entry name" value="METHIONINE SYNTHASE"/>
    <property type="match status" value="1"/>
</dbReference>
<dbReference type="GO" id="GO:0005829">
    <property type="term" value="C:cytosol"/>
    <property type="evidence" value="ECO:0007669"/>
    <property type="project" value="TreeGrafter"/>
</dbReference>
<dbReference type="PANTHER" id="PTHR45833">
    <property type="entry name" value="METHIONINE SYNTHASE"/>
    <property type="match status" value="1"/>
</dbReference>
<dbReference type="InterPro" id="IPR036589">
    <property type="entry name" value="HCY_dom_sf"/>
</dbReference>
<keyword evidence="5" id="KW-0479">Metal-binding</keyword>
<dbReference type="GO" id="GO:0032259">
    <property type="term" value="P:methylation"/>
    <property type="evidence" value="ECO:0007669"/>
    <property type="project" value="UniProtKB-KW"/>
</dbReference>
<dbReference type="PIRSF" id="PIRSF037505">
    <property type="entry name" value="Betaine_HMT"/>
    <property type="match status" value="1"/>
</dbReference>
<keyword evidence="2" id="KW-0489">Methyltransferase</keyword>
<accession>A0A381VL32</accession>
<evidence type="ECO:0000256" key="6">
    <source>
        <dbReference type="ARBA" id="ARBA00023285"/>
    </source>
</evidence>
<evidence type="ECO:0000313" key="8">
    <source>
        <dbReference type="EMBL" id="SVA40478.1"/>
    </source>
</evidence>